<dbReference type="Pfam" id="PF00528">
    <property type="entry name" value="BPD_transp_1"/>
    <property type="match status" value="1"/>
</dbReference>
<dbReference type="InterPro" id="IPR000515">
    <property type="entry name" value="MetI-like"/>
</dbReference>
<feature type="transmembrane region" description="Helical" evidence="7">
    <location>
        <begin position="279"/>
        <end position="299"/>
    </location>
</feature>
<evidence type="ECO:0000256" key="3">
    <source>
        <dbReference type="ARBA" id="ARBA00022475"/>
    </source>
</evidence>
<reference evidence="9 10" key="1">
    <citation type="submission" date="2016-11" db="EMBL/GenBank/DDBJ databases">
        <authorList>
            <person name="Jaros S."/>
            <person name="Januszkiewicz K."/>
            <person name="Wedrychowicz H."/>
        </authorList>
    </citation>
    <scope>NUCLEOTIDE SEQUENCE [LARGE SCALE GENOMIC DNA]</scope>
    <source>
        <strain evidence="9 10">DSM 15480</strain>
    </source>
</reference>
<dbReference type="GO" id="GO:0005886">
    <property type="term" value="C:plasma membrane"/>
    <property type="evidence" value="ECO:0007669"/>
    <property type="project" value="UniProtKB-SubCell"/>
</dbReference>
<evidence type="ECO:0000256" key="4">
    <source>
        <dbReference type="ARBA" id="ARBA00022692"/>
    </source>
</evidence>
<evidence type="ECO:0000256" key="6">
    <source>
        <dbReference type="ARBA" id="ARBA00023136"/>
    </source>
</evidence>
<feature type="transmembrane region" description="Helical" evidence="7">
    <location>
        <begin position="9"/>
        <end position="30"/>
    </location>
</feature>
<evidence type="ECO:0000259" key="8">
    <source>
        <dbReference type="PROSITE" id="PS50928"/>
    </source>
</evidence>
<dbReference type="PANTHER" id="PTHR30465:SF74">
    <property type="entry name" value="OLIGOPEPTIDE TRANSPORT SYSTEM PERMEASE PROTEIN OPPB"/>
    <property type="match status" value="1"/>
</dbReference>
<feature type="transmembrane region" description="Helical" evidence="7">
    <location>
        <begin position="131"/>
        <end position="153"/>
    </location>
</feature>
<dbReference type="Proteomes" id="UP000184301">
    <property type="component" value="Unassembled WGS sequence"/>
</dbReference>
<dbReference type="Pfam" id="PF19300">
    <property type="entry name" value="BPD_transp_1_N"/>
    <property type="match status" value="1"/>
</dbReference>
<dbReference type="OrthoDB" id="9806409at2"/>
<dbReference type="AlphaFoldDB" id="A0A1M6KM30"/>
<dbReference type="InterPro" id="IPR045621">
    <property type="entry name" value="BPD_transp_1_N"/>
</dbReference>
<dbReference type="GO" id="GO:0055085">
    <property type="term" value="P:transmembrane transport"/>
    <property type="evidence" value="ECO:0007669"/>
    <property type="project" value="InterPro"/>
</dbReference>
<dbReference type="InterPro" id="IPR035906">
    <property type="entry name" value="MetI-like_sf"/>
</dbReference>
<keyword evidence="6 7" id="KW-0472">Membrane</keyword>
<keyword evidence="2 7" id="KW-0813">Transport</keyword>
<dbReference type="STRING" id="1121950.SAMN02745243_00951"/>
<sequence>MAKYVVKRICYMLLTLFTVASITFFLMRSIPGDPLASMAKTLPEQTKENFYAKYGLDQPLYKQYFKYMEGLVHLDLGESILYAGRSVTSEIARTSPVSGMVGGTALIIGTFIGVCLGMVAALKKNRWPDYVVMFIAILGATIPVFVLASLMQYVFAVQLGWLPASGWGKPVHMVLPVIVLGFGSVATYARYIKSSMLDTLGQDYVLTARAKGLSERAVILKHVLRNSLLPAVTIFSSSIVGVFTGAFVTEKMFSIPGIGLYYVSSINNNDYTMVMGTTVFYAALFIIMQLVVDFVYMILDPRIRIASDR</sequence>
<keyword evidence="5 7" id="KW-1133">Transmembrane helix</keyword>
<comment type="similarity">
    <text evidence="7">Belongs to the binding-protein-dependent transport system permease family.</text>
</comment>
<dbReference type="CDD" id="cd06261">
    <property type="entry name" value="TM_PBP2"/>
    <property type="match status" value="1"/>
</dbReference>
<evidence type="ECO:0000313" key="10">
    <source>
        <dbReference type="Proteomes" id="UP000184301"/>
    </source>
</evidence>
<feature type="transmembrane region" description="Helical" evidence="7">
    <location>
        <begin position="228"/>
        <end position="248"/>
    </location>
</feature>
<dbReference type="PROSITE" id="PS50928">
    <property type="entry name" value="ABC_TM1"/>
    <property type="match status" value="1"/>
</dbReference>
<evidence type="ECO:0000256" key="7">
    <source>
        <dbReference type="RuleBase" id="RU363032"/>
    </source>
</evidence>
<feature type="transmembrane region" description="Helical" evidence="7">
    <location>
        <begin position="97"/>
        <end position="119"/>
    </location>
</feature>
<keyword evidence="10" id="KW-1185">Reference proteome</keyword>
<name>A0A1M6KM30_9FIRM</name>
<accession>A0A1M6KM30</accession>
<protein>
    <submittedName>
        <fullName evidence="9">Oligopeptide transport system permease protein</fullName>
    </submittedName>
</protein>
<dbReference type="RefSeq" id="WP_073106099.1">
    <property type="nucleotide sequence ID" value="NZ_FQZY01000012.1"/>
</dbReference>
<evidence type="ECO:0000256" key="5">
    <source>
        <dbReference type="ARBA" id="ARBA00022989"/>
    </source>
</evidence>
<gene>
    <name evidence="9" type="ORF">SAMN02745243_00951</name>
</gene>
<keyword evidence="3" id="KW-1003">Cell membrane</keyword>
<keyword evidence="4 7" id="KW-0812">Transmembrane</keyword>
<dbReference type="EMBL" id="FQZY01000012">
    <property type="protein sequence ID" value="SHJ59972.1"/>
    <property type="molecule type" value="Genomic_DNA"/>
</dbReference>
<evidence type="ECO:0000256" key="2">
    <source>
        <dbReference type="ARBA" id="ARBA00022448"/>
    </source>
</evidence>
<feature type="domain" description="ABC transmembrane type-1" evidence="8">
    <location>
        <begin position="95"/>
        <end position="296"/>
    </location>
</feature>
<evidence type="ECO:0000256" key="1">
    <source>
        <dbReference type="ARBA" id="ARBA00004651"/>
    </source>
</evidence>
<proteinExistence type="inferred from homology"/>
<dbReference type="PANTHER" id="PTHR30465">
    <property type="entry name" value="INNER MEMBRANE ABC TRANSPORTER"/>
    <property type="match status" value="1"/>
</dbReference>
<dbReference type="Gene3D" id="1.10.3720.10">
    <property type="entry name" value="MetI-like"/>
    <property type="match status" value="1"/>
</dbReference>
<feature type="transmembrane region" description="Helical" evidence="7">
    <location>
        <begin position="173"/>
        <end position="192"/>
    </location>
</feature>
<dbReference type="SUPFAM" id="SSF161098">
    <property type="entry name" value="MetI-like"/>
    <property type="match status" value="1"/>
</dbReference>
<organism evidence="9 10">
    <name type="scientific">Hespellia stercorisuis DSM 15480</name>
    <dbReference type="NCBI Taxonomy" id="1121950"/>
    <lineage>
        <taxon>Bacteria</taxon>
        <taxon>Bacillati</taxon>
        <taxon>Bacillota</taxon>
        <taxon>Clostridia</taxon>
        <taxon>Lachnospirales</taxon>
        <taxon>Lachnospiraceae</taxon>
        <taxon>Hespellia</taxon>
    </lineage>
</organism>
<comment type="subcellular location">
    <subcellularLocation>
        <location evidence="1 7">Cell membrane</location>
        <topology evidence="1 7">Multi-pass membrane protein</topology>
    </subcellularLocation>
</comment>
<evidence type="ECO:0000313" key="9">
    <source>
        <dbReference type="EMBL" id="SHJ59972.1"/>
    </source>
</evidence>